<dbReference type="STRING" id="1802597.A2Z24_00385"/>
<keyword evidence="2" id="KW-1277">Toxin-antitoxin system</keyword>
<keyword evidence="5" id="KW-0378">Hydrolase</keyword>
<comment type="similarity">
    <text evidence="1">Belongs to the HicA mRNA interferase family.</text>
</comment>
<name>A0A1G1WFI2_9BACT</name>
<evidence type="ECO:0000256" key="4">
    <source>
        <dbReference type="ARBA" id="ARBA00022759"/>
    </source>
</evidence>
<reference evidence="8 9" key="1">
    <citation type="journal article" date="2016" name="Nat. Commun.">
        <title>Thousands of microbial genomes shed light on interconnected biogeochemical processes in an aquifer system.</title>
        <authorList>
            <person name="Anantharaman K."/>
            <person name="Brown C.T."/>
            <person name="Hug L.A."/>
            <person name="Sharon I."/>
            <person name="Castelle C.J."/>
            <person name="Probst A.J."/>
            <person name="Thomas B.C."/>
            <person name="Singh A."/>
            <person name="Wilkins M.J."/>
            <person name="Karaoz U."/>
            <person name="Brodie E.L."/>
            <person name="Williams K.H."/>
            <person name="Hubbard S.S."/>
            <person name="Banfield J.F."/>
        </authorList>
    </citation>
    <scope>NUCLEOTIDE SEQUENCE [LARGE SCALE GENOMIC DNA]</scope>
</reference>
<dbReference type="GO" id="GO:0003729">
    <property type="term" value="F:mRNA binding"/>
    <property type="evidence" value="ECO:0007669"/>
    <property type="project" value="InterPro"/>
</dbReference>
<gene>
    <name evidence="8" type="ORF">A2Z24_00385</name>
</gene>
<dbReference type="EMBL" id="MHCT01000007">
    <property type="protein sequence ID" value="OGY26456.1"/>
    <property type="molecule type" value="Genomic_DNA"/>
</dbReference>
<dbReference type="AlphaFoldDB" id="A0A1G1WFI2"/>
<keyword evidence="7" id="KW-0346">Stress response</keyword>
<organism evidence="8 9">
    <name type="scientific">Candidatus Woykebacteria bacterium RBG_16_44_10</name>
    <dbReference type="NCBI Taxonomy" id="1802597"/>
    <lineage>
        <taxon>Bacteria</taxon>
        <taxon>Candidatus Woykeibacteriota</taxon>
    </lineage>
</organism>
<dbReference type="InterPro" id="IPR012933">
    <property type="entry name" value="HicA_mRNA_interferase"/>
</dbReference>
<evidence type="ECO:0000256" key="5">
    <source>
        <dbReference type="ARBA" id="ARBA00022801"/>
    </source>
</evidence>
<dbReference type="InterPro" id="IPR038570">
    <property type="entry name" value="HicA_sf"/>
</dbReference>
<dbReference type="GO" id="GO:0016787">
    <property type="term" value="F:hydrolase activity"/>
    <property type="evidence" value="ECO:0007669"/>
    <property type="project" value="UniProtKB-KW"/>
</dbReference>
<keyword evidence="6" id="KW-0694">RNA-binding</keyword>
<evidence type="ECO:0000256" key="7">
    <source>
        <dbReference type="ARBA" id="ARBA00023016"/>
    </source>
</evidence>
<evidence type="ECO:0000256" key="2">
    <source>
        <dbReference type="ARBA" id="ARBA00022649"/>
    </source>
</evidence>
<evidence type="ECO:0000256" key="1">
    <source>
        <dbReference type="ARBA" id="ARBA00006620"/>
    </source>
</evidence>
<keyword evidence="4" id="KW-0255">Endonuclease</keyword>
<proteinExistence type="inferred from homology"/>
<dbReference type="GO" id="GO:0004519">
    <property type="term" value="F:endonuclease activity"/>
    <property type="evidence" value="ECO:0007669"/>
    <property type="project" value="UniProtKB-KW"/>
</dbReference>
<keyword evidence="3" id="KW-0540">Nuclease</keyword>
<sequence>MPKLTNISGREAVKAFVKAGYNHARTAGDHAILTKAGFHTLSIPLYKEVKPFLLKSQIKRAKLTDEEFLELVRG</sequence>
<protein>
    <recommendedName>
        <fullName evidence="10">Addiction module toxin, HicA family</fullName>
    </recommendedName>
</protein>
<dbReference type="Pfam" id="PF07927">
    <property type="entry name" value="HicA_toxin"/>
    <property type="match status" value="1"/>
</dbReference>
<evidence type="ECO:0000256" key="3">
    <source>
        <dbReference type="ARBA" id="ARBA00022722"/>
    </source>
</evidence>
<evidence type="ECO:0000256" key="6">
    <source>
        <dbReference type="ARBA" id="ARBA00022884"/>
    </source>
</evidence>
<evidence type="ECO:0008006" key="10">
    <source>
        <dbReference type="Google" id="ProtNLM"/>
    </source>
</evidence>
<dbReference type="Proteomes" id="UP000177588">
    <property type="component" value="Unassembled WGS sequence"/>
</dbReference>
<comment type="caution">
    <text evidence="8">The sequence shown here is derived from an EMBL/GenBank/DDBJ whole genome shotgun (WGS) entry which is preliminary data.</text>
</comment>
<dbReference type="Gene3D" id="3.30.920.30">
    <property type="entry name" value="Hypothetical protein"/>
    <property type="match status" value="1"/>
</dbReference>
<evidence type="ECO:0000313" key="9">
    <source>
        <dbReference type="Proteomes" id="UP000177588"/>
    </source>
</evidence>
<evidence type="ECO:0000313" key="8">
    <source>
        <dbReference type="EMBL" id="OGY26456.1"/>
    </source>
</evidence>
<dbReference type="SUPFAM" id="SSF54786">
    <property type="entry name" value="YcfA/nrd intein domain"/>
    <property type="match status" value="1"/>
</dbReference>
<accession>A0A1G1WFI2</accession>